<sequence length="179" mass="20939">MSSNYNPTEDTVDSITTIVAIALGYLISDDPVITKLVFSFCAISISRLVEHISDDRPEKIKTLISYFLNYDLFMDKIREIDNDLDDLLKKLTKITNRAKSTKNKMIIDNIKEALEDQKKEYIKILNTRLFCIEKKEKEKILDEVIDVIEVQKEKLKVTEEAKVKNDYTETENDQKKRRK</sequence>
<gene>
    <name evidence="2" type="ORF">GMARGA_LOCUS35647</name>
</gene>
<feature type="non-terminal residue" evidence="2">
    <location>
        <position position="179"/>
    </location>
</feature>
<evidence type="ECO:0000256" key="1">
    <source>
        <dbReference type="SAM" id="Coils"/>
    </source>
</evidence>
<evidence type="ECO:0000313" key="3">
    <source>
        <dbReference type="Proteomes" id="UP000789901"/>
    </source>
</evidence>
<proteinExistence type="predicted"/>
<accession>A0ABN7WVH4</accession>
<protein>
    <submittedName>
        <fullName evidence="2">13054_t:CDS:1</fullName>
    </submittedName>
</protein>
<organism evidence="2 3">
    <name type="scientific">Gigaspora margarita</name>
    <dbReference type="NCBI Taxonomy" id="4874"/>
    <lineage>
        <taxon>Eukaryota</taxon>
        <taxon>Fungi</taxon>
        <taxon>Fungi incertae sedis</taxon>
        <taxon>Mucoromycota</taxon>
        <taxon>Glomeromycotina</taxon>
        <taxon>Glomeromycetes</taxon>
        <taxon>Diversisporales</taxon>
        <taxon>Gigasporaceae</taxon>
        <taxon>Gigaspora</taxon>
    </lineage>
</organism>
<reference evidence="2 3" key="1">
    <citation type="submission" date="2021-06" db="EMBL/GenBank/DDBJ databases">
        <authorList>
            <person name="Kallberg Y."/>
            <person name="Tangrot J."/>
            <person name="Rosling A."/>
        </authorList>
    </citation>
    <scope>NUCLEOTIDE SEQUENCE [LARGE SCALE GENOMIC DNA]</scope>
    <source>
        <strain evidence="2 3">120-4 pot B 10/14</strain>
    </source>
</reference>
<dbReference type="Proteomes" id="UP000789901">
    <property type="component" value="Unassembled WGS sequence"/>
</dbReference>
<name>A0ABN7WVH4_GIGMA</name>
<dbReference type="EMBL" id="CAJVQB010066974">
    <property type="protein sequence ID" value="CAG8841818.1"/>
    <property type="molecule type" value="Genomic_DNA"/>
</dbReference>
<keyword evidence="3" id="KW-1185">Reference proteome</keyword>
<comment type="caution">
    <text evidence="2">The sequence shown here is derived from an EMBL/GenBank/DDBJ whole genome shotgun (WGS) entry which is preliminary data.</text>
</comment>
<feature type="coiled-coil region" evidence="1">
    <location>
        <begin position="77"/>
        <end position="127"/>
    </location>
</feature>
<evidence type="ECO:0000313" key="2">
    <source>
        <dbReference type="EMBL" id="CAG8841818.1"/>
    </source>
</evidence>
<keyword evidence="1" id="KW-0175">Coiled coil</keyword>